<proteinExistence type="predicted"/>
<accession>A0A1K2HF51</accession>
<gene>
    <name evidence="1" type="ORF">SAMN02745887_01399</name>
</gene>
<evidence type="ECO:0000313" key="1">
    <source>
        <dbReference type="EMBL" id="SFZ74946.1"/>
    </source>
</evidence>
<dbReference type="EMBL" id="FPKR01000005">
    <property type="protein sequence ID" value="SFZ74946.1"/>
    <property type="molecule type" value="Genomic_DNA"/>
</dbReference>
<dbReference type="STRING" id="1121279.SAMN02745887_01399"/>
<name>A0A1K2HF51_9NEIS</name>
<reference evidence="1 2" key="1">
    <citation type="submission" date="2016-11" db="EMBL/GenBank/DDBJ databases">
        <authorList>
            <person name="Jaros S."/>
            <person name="Januszkiewicz K."/>
            <person name="Wedrychowicz H."/>
        </authorList>
    </citation>
    <scope>NUCLEOTIDE SEQUENCE [LARGE SCALE GENOMIC DNA]</scope>
    <source>
        <strain evidence="1 2">DSM 18899</strain>
    </source>
</reference>
<dbReference type="OrthoDB" id="8584274at2"/>
<keyword evidence="2" id="KW-1185">Reference proteome</keyword>
<protein>
    <submittedName>
        <fullName evidence="1">Uncharacterized protein</fullName>
    </submittedName>
</protein>
<organism evidence="1 2">
    <name type="scientific">Chitinimonas taiwanensis DSM 18899</name>
    <dbReference type="NCBI Taxonomy" id="1121279"/>
    <lineage>
        <taxon>Bacteria</taxon>
        <taxon>Pseudomonadati</taxon>
        <taxon>Pseudomonadota</taxon>
        <taxon>Betaproteobacteria</taxon>
        <taxon>Neisseriales</taxon>
        <taxon>Chitinibacteraceae</taxon>
        <taxon>Chitinimonas</taxon>
    </lineage>
</organism>
<evidence type="ECO:0000313" key="2">
    <source>
        <dbReference type="Proteomes" id="UP000186513"/>
    </source>
</evidence>
<dbReference type="Proteomes" id="UP000186513">
    <property type="component" value="Unassembled WGS sequence"/>
</dbReference>
<dbReference type="AlphaFoldDB" id="A0A1K2HF51"/>
<sequence>MIANMQMDPCLIEKHAFALVDSLCIDESYPSFLRGKPITLSGLERESHLLPRLVDLKSLSPHEKLQLLNMLDERCLLDETPPICTFFEAEVETKAMENQLATRLLLHDGYGKYLLRFYDPRVWIQLLRLLDSGQKKAIFGSIASWTVCMNGHWLNEKKPSSEDLASWSFSTGQLKKIALIGQVNTVLAITSTQFRGGQLDDFLRSSEKAEFLLERAAQYGISDEASLIEFALHGMTVHSDFHRHPKIKEIISSLDKSTYRDASGMLDDEAWQEIKSGLRQSNGKVMK</sequence>